<accession>A0A5C7B507</accession>
<dbReference type="STRING" id="1123037.GCA_000425305_02375"/>
<dbReference type="RefSeq" id="WP_028872168.1">
    <property type="nucleotide sequence ID" value="NZ_VOSB01000016.1"/>
</dbReference>
<comment type="caution">
    <text evidence="1">The sequence shown here is derived from an EMBL/GenBank/DDBJ whole genome shotgun (WGS) entry which is preliminary data.</text>
</comment>
<reference evidence="1 2" key="1">
    <citation type="submission" date="2019-08" db="EMBL/GenBank/DDBJ databases">
        <title>Genome of Psychroserpens burtonensis ACAM 167.</title>
        <authorList>
            <person name="Bowman J.P."/>
        </authorList>
    </citation>
    <scope>NUCLEOTIDE SEQUENCE [LARGE SCALE GENOMIC DNA]</scope>
    <source>
        <strain evidence="1 2">ACAM 167</strain>
    </source>
</reference>
<evidence type="ECO:0000313" key="1">
    <source>
        <dbReference type="EMBL" id="TXE16750.1"/>
    </source>
</evidence>
<dbReference type="EMBL" id="VOSB01000016">
    <property type="protein sequence ID" value="TXE16750.1"/>
    <property type="molecule type" value="Genomic_DNA"/>
</dbReference>
<sequence length="118" mass="13602">MKEDNYLEKAVVWAEKNTTISLKSISEGYENPQIFTSRTTQEEIQPDLSFVTYGGIKHYSVLALKNENPKKTVAKWKMLSFLASMERGNLHLLVPKGHKEYTEKLVNNYNIKAVIHML</sequence>
<organism evidence="1 2">
    <name type="scientific">Psychroserpens burtonensis</name>
    <dbReference type="NCBI Taxonomy" id="49278"/>
    <lineage>
        <taxon>Bacteria</taxon>
        <taxon>Pseudomonadati</taxon>
        <taxon>Bacteroidota</taxon>
        <taxon>Flavobacteriia</taxon>
        <taxon>Flavobacteriales</taxon>
        <taxon>Flavobacteriaceae</taxon>
        <taxon>Psychroserpens</taxon>
    </lineage>
</organism>
<name>A0A5C7B507_9FLAO</name>
<gene>
    <name evidence="1" type="ORF">ES692_11875</name>
</gene>
<dbReference type="Proteomes" id="UP000321938">
    <property type="component" value="Unassembled WGS sequence"/>
</dbReference>
<evidence type="ECO:0000313" key="2">
    <source>
        <dbReference type="Proteomes" id="UP000321938"/>
    </source>
</evidence>
<proteinExistence type="predicted"/>
<keyword evidence="2" id="KW-1185">Reference proteome</keyword>
<dbReference type="OrthoDB" id="1163349at2"/>
<protein>
    <submittedName>
        <fullName evidence="1">Uncharacterized protein</fullName>
    </submittedName>
</protein>
<dbReference type="AlphaFoldDB" id="A0A5C7B507"/>